<dbReference type="GO" id="GO:0005524">
    <property type="term" value="F:ATP binding"/>
    <property type="evidence" value="ECO:0007669"/>
    <property type="project" value="UniProtKB-UniRule"/>
</dbReference>
<dbReference type="OrthoDB" id="9802326at2"/>
<dbReference type="GO" id="GO:0003676">
    <property type="term" value="F:nucleic acid binding"/>
    <property type="evidence" value="ECO:0007669"/>
    <property type="project" value="InterPro"/>
</dbReference>
<dbReference type="STRING" id="561180.BIFGAL_02653"/>
<feature type="domain" description="Aminoacyl-transfer RNA synthetases class-II family profile" evidence="8">
    <location>
        <begin position="136"/>
        <end position="457"/>
    </location>
</feature>
<dbReference type="Pfam" id="PF01336">
    <property type="entry name" value="tRNA_anti-codon"/>
    <property type="match status" value="1"/>
</dbReference>
<dbReference type="Proteomes" id="UP000029074">
    <property type="component" value="Unassembled WGS sequence"/>
</dbReference>
<keyword evidence="2 7" id="KW-0436">Ligase</keyword>
<dbReference type="EC" id="6.1.1.22" evidence="7"/>
<evidence type="ECO:0000256" key="7">
    <source>
        <dbReference type="HAMAP-Rule" id="MF_00534"/>
    </source>
</evidence>
<dbReference type="CDD" id="cd00776">
    <property type="entry name" value="AsxRS_core"/>
    <property type="match status" value="1"/>
</dbReference>
<dbReference type="InterPro" id="IPR045864">
    <property type="entry name" value="aa-tRNA-synth_II/BPL/LPL"/>
</dbReference>
<dbReference type="InterPro" id="IPR004364">
    <property type="entry name" value="Aa-tRNA-synt_II"/>
</dbReference>
<evidence type="ECO:0000313" key="11">
    <source>
        <dbReference type="Proteomes" id="UP000003656"/>
    </source>
</evidence>
<accession>D1NS97</accession>
<keyword evidence="4 7" id="KW-0067">ATP-binding</keyword>
<dbReference type="PANTHER" id="PTHR22594:SF34">
    <property type="entry name" value="ASPARAGINE--TRNA LIGASE, MITOCHONDRIAL-RELATED"/>
    <property type="match status" value="1"/>
</dbReference>
<comment type="similarity">
    <text evidence="1 7">Belongs to the class-II aminoacyl-tRNA synthetase family.</text>
</comment>
<dbReference type="HAMAP" id="MF_00534">
    <property type="entry name" value="Asn_tRNA_synth"/>
    <property type="match status" value="1"/>
</dbReference>
<dbReference type="Proteomes" id="UP000003656">
    <property type="component" value="Unassembled WGS sequence"/>
</dbReference>
<dbReference type="FunFam" id="3.30.930.10:FF:000016">
    <property type="entry name" value="Asparagine--tRNA ligase"/>
    <property type="match status" value="1"/>
</dbReference>
<dbReference type="CDD" id="cd04318">
    <property type="entry name" value="EcAsnRS_like_N"/>
    <property type="match status" value="1"/>
</dbReference>
<evidence type="ECO:0000313" key="12">
    <source>
        <dbReference type="Proteomes" id="UP000029074"/>
    </source>
</evidence>
<comment type="catalytic activity">
    <reaction evidence="7">
        <text>tRNA(Asn) + L-asparagine + ATP = L-asparaginyl-tRNA(Asn) + AMP + diphosphate + H(+)</text>
        <dbReference type="Rhea" id="RHEA:11180"/>
        <dbReference type="Rhea" id="RHEA-COMP:9659"/>
        <dbReference type="Rhea" id="RHEA-COMP:9674"/>
        <dbReference type="ChEBI" id="CHEBI:15378"/>
        <dbReference type="ChEBI" id="CHEBI:30616"/>
        <dbReference type="ChEBI" id="CHEBI:33019"/>
        <dbReference type="ChEBI" id="CHEBI:58048"/>
        <dbReference type="ChEBI" id="CHEBI:78442"/>
        <dbReference type="ChEBI" id="CHEBI:78515"/>
        <dbReference type="ChEBI" id="CHEBI:456215"/>
        <dbReference type="EC" id="6.1.1.22"/>
    </reaction>
</comment>
<protein>
    <recommendedName>
        <fullName evidence="7">Asparagine--tRNA ligase</fullName>
        <ecNumber evidence="7">6.1.1.22</ecNumber>
    </recommendedName>
    <alternativeName>
        <fullName evidence="7">Asparaginyl-tRNA synthetase</fullName>
        <shortName evidence="7">AsnRS</shortName>
    </alternativeName>
</protein>
<evidence type="ECO:0000256" key="4">
    <source>
        <dbReference type="ARBA" id="ARBA00022840"/>
    </source>
</evidence>
<dbReference type="PRINTS" id="PR01042">
    <property type="entry name" value="TRNASYNTHASP"/>
</dbReference>
<comment type="subunit">
    <text evidence="7">Homodimer.</text>
</comment>
<evidence type="ECO:0000259" key="8">
    <source>
        <dbReference type="PROSITE" id="PS50862"/>
    </source>
</evidence>
<reference evidence="10 12" key="2">
    <citation type="submission" date="2014-03" db="EMBL/GenBank/DDBJ databases">
        <title>Genomics of Bifidobacteria.</title>
        <authorList>
            <person name="Ventura M."/>
            <person name="Milani C."/>
            <person name="Lugli G.A."/>
        </authorList>
    </citation>
    <scope>NUCLEOTIDE SEQUENCE [LARGE SCALE GENOMIC DNA]</scope>
    <source>
        <strain evidence="10 12">LMG 11596</strain>
    </source>
</reference>
<evidence type="ECO:0000313" key="10">
    <source>
        <dbReference type="EMBL" id="KFI58624.1"/>
    </source>
</evidence>
<dbReference type="EMBL" id="ABXB03000001">
    <property type="protein sequence ID" value="EFA23549.1"/>
    <property type="molecule type" value="Genomic_DNA"/>
</dbReference>
<dbReference type="Gene3D" id="2.40.50.140">
    <property type="entry name" value="Nucleic acid-binding proteins"/>
    <property type="match status" value="1"/>
</dbReference>
<keyword evidence="12" id="KW-1185">Reference proteome</keyword>
<evidence type="ECO:0000313" key="9">
    <source>
        <dbReference type="EMBL" id="EFA23549.1"/>
    </source>
</evidence>
<keyword evidence="7" id="KW-0963">Cytoplasm</keyword>
<evidence type="ECO:0000256" key="6">
    <source>
        <dbReference type="ARBA" id="ARBA00023146"/>
    </source>
</evidence>
<dbReference type="RefSeq" id="WP_006294044.1">
    <property type="nucleotide sequence ID" value="NZ_ABXB03000001.1"/>
</dbReference>
<keyword evidence="6 7" id="KW-0030">Aminoacyl-tRNA synthetase</keyword>
<sequence>MKRTPIAQLFANSQQLGGTTVTVCGWVRSIRDMKNFGFVILNDGSCFNDVQVVMNRETLANYDDIAAQNTGASLKVTGELKLTPDAKQPFEIAAQSIEVLGASSPDYPLQKKRATTEFLRTIQHIRPRTNLFRAVFRIRSVAAMAIHEFFQSRGFVYVNTPIITTNDAEGAGEMFRVTTLDMTNPPLNEDGTIDWSRDFFGKPASLTVSGQLNAENFAMAFGDVYTFGPTFRAEDSNTKRHAAEFWMVEPEMAFADLNDDMDLAQAMLQSVITTVLEQCADELNMLNRFVDKGLLERLRHVATSDFARVTYTDAIAILEQAVADDHKFEYPVKWGVDLQTEHERYLTEQHFGKPTFVTDYPAGIKAFYMRLNDDGKTVAAVDCLVPGIGEIIGGSQREERLEVLERRIDELGMDKEQYRYYLDLRRYGTVEHAGFGLGFERLVMYLTGVDNIRDVLPHPRTVGHAEF</sequence>
<dbReference type="PROSITE" id="PS50862">
    <property type="entry name" value="AA_TRNA_LIGASE_II"/>
    <property type="match status" value="1"/>
</dbReference>
<reference evidence="9 11" key="1">
    <citation type="submission" date="2009-11" db="EMBL/GenBank/DDBJ databases">
        <authorList>
            <person name="Weinstock G."/>
            <person name="Sodergren E."/>
            <person name="Clifton S."/>
            <person name="Fulton L."/>
            <person name="Fulton B."/>
            <person name="Courtney L."/>
            <person name="Fronick C."/>
            <person name="Harrison M."/>
            <person name="Strong C."/>
            <person name="Farmer C."/>
            <person name="Delahaunty K."/>
            <person name="Markovic C."/>
            <person name="Hall O."/>
            <person name="Minx P."/>
            <person name="Tomlinson C."/>
            <person name="Mitreva M."/>
            <person name="Nelson J."/>
            <person name="Hou S."/>
            <person name="Wollam A."/>
            <person name="Pepin K.H."/>
            <person name="Johnson M."/>
            <person name="Bhonagiri V."/>
            <person name="Nash W.E."/>
            <person name="Warren W."/>
            <person name="Chinwalla A."/>
            <person name="Mardis E.R."/>
            <person name="Wilson R.K."/>
        </authorList>
    </citation>
    <scope>NUCLEOTIDE SEQUENCE [LARGE SCALE GENOMIC DNA]</scope>
    <source>
        <strain evidence="9 11">DSM 20093</strain>
    </source>
</reference>
<dbReference type="eggNOG" id="COG0017">
    <property type="taxonomic scope" value="Bacteria"/>
</dbReference>
<dbReference type="Gene3D" id="3.30.930.10">
    <property type="entry name" value="Bira Bifunctional Protein, Domain 2"/>
    <property type="match status" value="1"/>
</dbReference>
<dbReference type="EMBL" id="JGYW01000005">
    <property type="protein sequence ID" value="KFI58624.1"/>
    <property type="molecule type" value="Genomic_DNA"/>
</dbReference>
<dbReference type="SUPFAM" id="SSF50249">
    <property type="entry name" value="Nucleic acid-binding proteins"/>
    <property type="match status" value="1"/>
</dbReference>
<dbReference type="GO" id="GO:0006421">
    <property type="term" value="P:asparaginyl-tRNA aminoacylation"/>
    <property type="evidence" value="ECO:0007669"/>
    <property type="project" value="UniProtKB-UniRule"/>
</dbReference>
<organism evidence="9 11">
    <name type="scientific">Bifidobacterium gallicum DSM 20093 = LMG 11596</name>
    <dbReference type="NCBI Taxonomy" id="561180"/>
    <lineage>
        <taxon>Bacteria</taxon>
        <taxon>Bacillati</taxon>
        <taxon>Actinomycetota</taxon>
        <taxon>Actinomycetes</taxon>
        <taxon>Bifidobacteriales</taxon>
        <taxon>Bifidobacteriaceae</taxon>
        <taxon>Bifidobacterium</taxon>
    </lineage>
</organism>
<comment type="subcellular location">
    <subcellularLocation>
        <location evidence="7">Cytoplasm</location>
    </subcellularLocation>
</comment>
<dbReference type="NCBIfam" id="NF003037">
    <property type="entry name" value="PRK03932.1"/>
    <property type="match status" value="1"/>
</dbReference>
<comment type="caution">
    <text evidence="9">The sequence shown here is derived from an EMBL/GenBank/DDBJ whole genome shotgun (WGS) entry which is preliminary data.</text>
</comment>
<dbReference type="InterPro" id="IPR004365">
    <property type="entry name" value="NA-bd_OB_tRNA"/>
</dbReference>
<dbReference type="InterPro" id="IPR004522">
    <property type="entry name" value="Asn-tRNA-ligase"/>
</dbReference>
<dbReference type="NCBIfam" id="TIGR00457">
    <property type="entry name" value="asnS"/>
    <property type="match status" value="1"/>
</dbReference>
<evidence type="ECO:0000256" key="1">
    <source>
        <dbReference type="ARBA" id="ARBA00008226"/>
    </source>
</evidence>
<dbReference type="GO" id="GO:0004816">
    <property type="term" value="F:asparagine-tRNA ligase activity"/>
    <property type="evidence" value="ECO:0007669"/>
    <property type="project" value="UniProtKB-UniRule"/>
</dbReference>
<evidence type="ECO:0000256" key="2">
    <source>
        <dbReference type="ARBA" id="ARBA00022598"/>
    </source>
</evidence>
<dbReference type="InterPro" id="IPR002312">
    <property type="entry name" value="Asp/Asn-tRNA-synth_IIb"/>
</dbReference>
<dbReference type="InterPro" id="IPR012340">
    <property type="entry name" value="NA-bd_OB-fold"/>
</dbReference>
<dbReference type="Pfam" id="PF00152">
    <property type="entry name" value="tRNA-synt_2"/>
    <property type="match status" value="1"/>
</dbReference>
<name>D1NS97_9BIFI</name>
<proteinExistence type="inferred from homology"/>
<dbReference type="GO" id="GO:0005737">
    <property type="term" value="C:cytoplasm"/>
    <property type="evidence" value="ECO:0007669"/>
    <property type="project" value="UniProtKB-SubCell"/>
</dbReference>
<dbReference type="SUPFAM" id="SSF55681">
    <property type="entry name" value="Class II aaRS and biotin synthetases"/>
    <property type="match status" value="1"/>
</dbReference>
<dbReference type="PANTHER" id="PTHR22594">
    <property type="entry name" value="ASPARTYL/LYSYL-TRNA SYNTHETASE"/>
    <property type="match status" value="1"/>
</dbReference>
<keyword evidence="3 7" id="KW-0547">Nucleotide-binding</keyword>
<evidence type="ECO:0000256" key="3">
    <source>
        <dbReference type="ARBA" id="ARBA00022741"/>
    </source>
</evidence>
<evidence type="ECO:0000256" key="5">
    <source>
        <dbReference type="ARBA" id="ARBA00022917"/>
    </source>
</evidence>
<gene>
    <name evidence="7 9" type="primary">asnS</name>
    <name evidence="10" type="ORF">BGLCM_0915</name>
    <name evidence="9" type="ORF">BIFGAL_02653</name>
</gene>
<dbReference type="AlphaFoldDB" id="D1NS97"/>
<dbReference type="InterPro" id="IPR006195">
    <property type="entry name" value="aa-tRNA-synth_II"/>
</dbReference>
<keyword evidence="5 7" id="KW-0648">Protein biosynthesis</keyword>